<dbReference type="OrthoDB" id="2618192at2759"/>
<dbReference type="EMBL" id="JABBWD010000038">
    <property type="protein sequence ID" value="KAG1774895.1"/>
    <property type="molecule type" value="Genomic_DNA"/>
</dbReference>
<gene>
    <name evidence="1" type="ORF">EV702DRAFT_1047420</name>
</gene>
<proteinExistence type="predicted"/>
<evidence type="ECO:0000313" key="2">
    <source>
        <dbReference type="Proteomes" id="UP000714275"/>
    </source>
</evidence>
<reference evidence="1" key="1">
    <citation type="journal article" date="2020" name="New Phytol.">
        <title>Comparative genomics reveals dynamic genome evolution in host specialist ectomycorrhizal fungi.</title>
        <authorList>
            <person name="Lofgren L.A."/>
            <person name="Nguyen N.H."/>
            <person name="Vilgalys R."/>
            <person name="Ruytinx J."/>
            <person name="Liao H.L."/>
            <person name="Branco S."/>
            <person name="Kuo A."/>
            <person name="LaButti K."/>
            <person name="Lipzen A."/>
            <person name="Andreopoulos W."/>
            <person name="Pangilinan J."/>
            <person name="Riley R."/>
            <person name="Hundley H."/>
            <person name="Na H."/>
            <person name="Barry K."/>
            <person name="Grigoriev I.V."/>
            <person name="Stajich J.E."/>
            <person name="Kennedy P.G."/>
        </authorList>
    </citation>
    <scope>NUCLEOTIDE SEQUENCE</scope>
    <source>
        <strain evidence="1">DOB743</strain>
    </source>
</reference>
<comment type="caution">
    <text evidence="1">The sequence shown here is derived from an EMBL/GenBank/DDBJ whole genome shotgun (WGS) entry which is preliminary data.</text>
</comment>
<dbReference type="AlphaFoldDB" id="A0A9P6ZQF2"/>
<accession>A0A9P6ZQF2</accession>
<dbReference type="Proteomes" id="UP000714275">
    <property type="component" value="Unassembled WGS sequence"/>
</dbReference>
<sequence>MTSGNYAMLKPMMCSKKSNALACVHGRRTACVKRYRSAWVVLKALATAMKKKDWQGRLQELADDDIKPLMDPFATGEGRCHVSWIWMMDSVDCSDEGDNDGVHIEWCKSRARALRWSEEVELLREEMHRVLQFFTWQAAWWEDQGKRRVGECVVHAEGLQAYAG</sequence>
<keyword evidence="2" id="KW-1185">Reference proteome</keyword>
<organism evidence="1 2">
    <name type="scientific">Suillus placidus</name>
    <dbReference type="NCBI Taxonomy" id="48579"/>
    <lineage>
        <taxon>Eukaryota</taxon>
        <taxon>Fungi</taxon>
        <taxon>Dikarya</taxon>
        <taxon>Basidiomycota</taxon>
        <taxon>Agaricomycotina</taxon>
        <taxon>Agaricomycetes</taxon>
        <taxon>Agaricomycetidae</taxon>
        <taxon>Boletales</taxon>
        <taxon>Suillineae</taxon>
        <taxon>Suillaceae</taxon>
        <taxon>Suillus</taxon>
    </lineage>
</organism>
<name>A0A9P6ZQF2_9AGAM</name>
<protein>
    <submittedName>
        <fullName evidence="1">Uncharacterized protein</fullName>
    </submittedName>
</protein>
<evidence type="ECO:0000313" key="1">
    <source>
        <dbReference type="EMBL" id="KAG1774895.1"/>
    </source>
</evidence>